<evidence type="ECO:0000256" key="1">
    <source>
        <dbReference type="ARBA" id="ARBA00007320"/>
    </source>
</evidence>
<dbReference type="InterPro" id="IPR036227">
    <property type="entry name" value="Ribosomal_uL15/eL18_sf"/>
</dbReference>
<dbReference type="GeneID" id="39749682"/>
<evidence type="ECO:0000256" key="5">
    <source>
        <dbReference type="SAM" id="MobiDB-lite"/>
    </source>
</evidence>
<dbReference type="SUPFAM" id="SSF52080">
    <property type="entry name" value="Ribosomal proteins L15p and L18e"/>
    <property type="match status" value="1"/>
</dbReference>
<evidence type="ECO:0000256" key="6">
    <source>
        <dbReference type="SAM" id="SignalP"/>
    </source>
</evidence>
<name>A0A1Y1JSK4_PLAGO</name>
<dbReference type="PANTHER" id="PTHR12934:SF11">
    <property type="entry name" value="LARGE RIBOSOMAL SUBUNIT PROTEIN UL15M"/>
    <property type="match status" value="1"/>
</dbReference>
<dbReference type="GO" id="GO:0003735">
    <property type="term" value="F:structural constituent of ribosome"/>
    <property type="evidence" value="ECO:0007669"/>
    <property type="project" value="InterPro"/>
</dbReference>
<keyword evidence="3" id="KW-0687">Ribonucleoprotein</keyword>
<dbReference type="InterPro" id="IPR005749">
    <property type="entry name" value="Ribosomal_uL15_bac-type"/>
</dbReference>
<feature type="signal peptide" evidence="6">
    <location>
        <begin position="1"/>
        <end position="16"/>
    </location>
</feature>
<keyword evidence="6" id="KW-0732">Signal</keyword>
<comment type="similarity">
    <text evidence="1">Belongs to the universal ribosomal protein uL15 family.</text>
</comment>
<keyword evidence="2 7" id="KW-0689">Ribosomal protein</keyword>
<protein>
    <submittedName>
        <fullName evidence="7">50S ribosomal protein L15</fullName>
    </submittedName>
</protein>
<feature type="region of interest" description="Disordered" evidence="5">
    <location>
        <begin position="327"/>
        <end position="367"/>
    </location>
</feature>
<keyword evidence="4" id="KW-0175">Coiled coil</keyword>
<keyword evidence="8" id="KW-1185">Reference proteome</keyword>
<dbReference type="AlphaFoldDB" id="A0A1Y1JSK4"/>
<gene>
    <name evidence="7" type="ORF">PGO_132160</name>
</gene>
<comment type="caution">
    <text evidence="7">The sequence shown here is derived from an EMBL/GenBank/DDBJ whole genome shotgun (WGS) entry which is preliminary data.</text>
</comment>
<evidence type="ECO:0000313" key="8">
    <source>
        <dbReference type="Proteomes" id="UP000195521"/>
    </source>
</evidence>
<dbReference type="HAMAP" id="MF_01341">
    <property type="entry name" value="Ribosomal_uL15"/>
    <property type="match status" value="1"/>
</dbReference>
<dbReference type="OMA" id="DVYWEST"/>
<dbReference type="EMBL" id="BDQF01000014">
    <property type="protein sequence ID" value="GAW82944.1"/>
    <property type="molecule type" value="Genomic_DNA"/>
</dbReference>
<evidence type="ECO:0000256" key="4">
    <source>
        <dbReference type="SAM" id="Coils"/>
    </source>
</evidence>
<feature type="coiled-coil region" evidence="4">
    <location>
        <begin position="205"/>
        <end position="250"/>
    </location>
</feature>
<dbReference type="GO" id="GO:0006412">
    <property type="term" value="P:translation"/>
    <property type="evidence" value="ECO:0007669"/>
    <property type="project" value="InterPro"/>
</dbReference>
<dbReference type="RefSeq" id="XP_028545533.1">
    <property type="nucleotide sequence ID" value="XM_028689732.1"/>
</dbReference>
<evidence type="ECO:0000313" key="7">
    <source>
        <dbReference type="EMBL" id="GAW82944.1"/>
    </source>
</evidence>
<dbReference type="GO" id="GO:0005762">
    <property type="term" value="C:mitochondrial large ribosomal subunit"/>
    <property type="evidence" value="ECO:0007669"/>
    <property type="project" value="TreeGrafter"/>
</dbReference>
<organism evidence="7 8">
    <name type="scientific">Plasmodium gonderi</name>
    <dbReference type="NCBI Taxonomy" id="77519"/>
    <lineage>
        <taxon>Eukaryota</taxon>
        <taxon>Sar</taxon>
        <taxon>Alveolata</taxon>
        <taxon>Apicomplexa</taxon>
        <taxon>Aconoidasida</taxon>
        <taxon>Haemosporida</taxon>
        <taxon>Plasmodiidae</taxon>
        <taxon>Plasmodium</taxon>
        <taxon>Plasmodium (Plasmodium)</taxon>
    </lineage>
</organism>
<evidence type="ECO:0000256" key="3">
    <source>
        <dbReference type="ARBA" id="ARBA00023274"/>
    </source>
</evidence>
<accession>A0A1Y1JSK4</accession>
<reference evidence="8" key="1">
    <citation type="submission" date="2017-04" db="EMBL/GenBank/DDBJ databases">
        <title>Plasmodium gonderi genome.</title>
        <authorList>
            <person name="Arisue N."/>
            <person name="Honma H."/>
            <person name="Kawai S."/>
            <person name="Tougan T."/>
            <person name="Tanabe K."/>
            <person name="Horii T."/>
        </authorList>
    </citation>
    <scope>NUCLEOTIDE SEQUENCE [LARGE SCALE GENOMIC DNA]</scope>
    <source>
        <strain evidence="8">ATCC 30045</strain>
    </source>
</reference>
<dbReference type="Proteomes" id="UP000195521">
    <property type="component" value="Unassembled WGS sequence"/>
</dbReference>
<feature type="region of interest" description="Disordered" evidence="5">
    <location>
        <begin position="99"/>
        <end position="124"/>
    </location>
</feature>
<dbReference type="OrthoDB" id="361383at2759"/>
<proteinExistence type="inferred from homology"/>
<feature type="compositionally biased region" description="Gly residues" evidence="5">
    <location>
        <begin position="342"/>
        <end position="355"/>
    </location>
</feature>
<evidence type="ECO:0000256" key="2">
    <source>
        <dbReference type="ARBA" id="ARBA00022980"/>
    </source>
</evidence>
<dbReference type="PANTHER" id="PTHR12934">
    <property type="entry name" value="50S RIBOSOMAL PROTEIN L15"/>
    <property type="match status" value="1"/>
</dbReference>
<feature type="chain" id="PRO_5013276764" evidence="6">
    <location>
        <begin position="17"/>
        <end position="555"/>
    </location>
</feature>
<sequence length="555" mass="64832">MRCIICLLFCATLLRGYIINEGKRGQPLSIMKKRFLVDGKYKANFPNRKKPPLNIFKEEEVEEKYNMIDTINSLLGKVKRQFNIDFNLEKEKLAKEKKKERSCDEINKDKGGQDPNDSHDTSEKNELKSIFGTMLDGSFKIGRANTMFKELKEEKKLVDKKYKALINRKIYLRYKQFKQLEEDIRNGTFKSPYNEEQKAFLQKVMKEQEEAIEPIIKEIEKIEKNQYLIYDEKNELLVKLREDIQKKINEINVKYQEKAIQLGIKKIMDDFYEQTKTPLVWDLTQMDWPRAVYPLINNMKLKADVYWESTVVGGNREQNEYFITPSNIPSLNEKKKKRKGRGVGSKRGGSSGRGMKGQKSRSGGSIPIGFEGGQTPLYRKLPKFVAAPLGPGHRFNRYDYELIPLNLINLAYTRSGEKKYLEIDWNVIDKLGLKIGKYKRRHPIKVVGCNLKKYKMKYGLDFQFYAKNVLVKAHAFTVKAAREIIKQGGRCLLLKKNTHDIVYSEYNPDDENFNRIPRRIVFSGKPSKYERKMKWLKSVKMENQQGEKGEQEGAT</sequence>
<dbReference type="InterPro" id="IPR030878">
    <property type="entry name" value="Ribosomal_uL15"/>
</dbReference>